<dbReference type="PANTHER" id="PTHR46289:SF14">
    <property type="entry name" value="DUF4371 DOMAIN-CONTAINING PROTEIN"/>
    <property type="match status" value="1"/>
</dbReference>
<dbReference type="InterPro" id="IPR025398">
    <property type="entry name" value="DUF4371"/>
</dbReference>
<dbReference type="SMART" id="SM00597">
    <property type="entry name" value="ZnF_TTF"/>
    <property type="match status" value="2"/>
</dbReference>
<dbReference type="RefSeq" id="XP_050516489.1">
    <property type="nucleotide sequence ID" value="XM_050660532.1"/>
</dbReference>
<dbReference type="GeneID" id="126891355"/>
<feature type="region of interest" description="Disordered" evidence="1">
    <location>
        <begin position="21"/>
        <end position="66"/>
    </location>
</feature>
<sequence length="905" mass="102826">MKRQLGLDSFFSKKIKAKVDQETVNEGLSNTNGSQTPISSTSTASKPSQCGPKSDSSESELQIPPRDFGHLINKNETLIMSNNERYEWLTNPWTPSPEFKFPLNIEGKKNRSFQTSWLKQYPWLVYSKKLDGGLCKVCILFGRGEGGKSDGKLGKLVLEPMKTFKKATETLKIHNGTKYHNENMIASKHFSLVMDGERADIVCSLNSAQKAVEEENKKKLIPIIKTIMFCGMQNIPLRGHRDDGQLLNETDSEPHREGNFRALLRFRIDAGDKQLEEHVKSCGKNASYISKTIQNDLISCCGEVITNQIVSQITYAQFFTIIADETTDMSTKEQLSICLRYLDKLTLEIKEDFIMFIDVVDLTGENIAQKILEALDSLSINIADCRGQAYDGGSNMSGKFQGAQARIRKIQPLAMYSHCASHRLNLVISKACTIPAIRNAVGVVSSVANFFRESAKRLHALDDERNEEIKKGKHRQASIETFFTKRLNVSEPSEVNCAVSNDAASSVVATTSTDPFPVAEDRNQLGLLQVRANKYDIGHYCQINSTQSLTNEEKNSLLENVWKPPIGYKFPTISSSNHARSFQMKWLEEFKWLAYSEEKSGSFCKYCVIFSHSETVGKGDHQMSGALKKKLISLCETRWVERHDSVLLFKELLEPVSLSLLKIEEESSDSAPKAHALGSSITQFQFLVNTFVLSHMLSKTHNLSENLQKKNLDLTQAVKNVSNVLDLLSKERENADNNFKVLYSQIQERADKLKIKEEVPRICRLQTARNNVPYSTQEEYYRRAVYLPYLDDFCNSLKERFESHKETVASLQNILPEFCIKTDFCALEPAFNSYEEDLSHKEVVESEFMLWKERWSQEKYENLPKSAVSSLEKCDQDFFPNIYVLLKLLAVLPVSWQPWKDRSQV</sequence>
<organism evidence="3 4">
    <name type="scientific">Diabrotica virgifera virgifera</name>
    <name type="common">western corn rootworm</name>
    <dbReference type="NCBI Taxonomy" id="50390"/>
    <lineage>
        <taxon>Eukaryota</taxon>
        <taxon>Metazoa</taxon>
        <taxon>Ecdysozoa</taxon>
        <taxon>Arthropoda</taxon>
        <taxon>Hexapoda</taxon>
        <taxon>Insecta</taxon>
        <taxon>Pterygota</taxon>
        <taxon>Neoptera</taxon>
        <taxon>Endopterygota</taxon>
        <taxon>Coleoptera</taxon>
        <taxon>Polyphaga</taxon>
        <taxon>Cucujiformia</taxon>
        <taxon>Chrysomeloidea</taxon>
        <taxon>Chrysomelidae</taxon>
        <taxon>Galerucinae</taxon>
        <taxon>Diabroticina</taxon>
        <taxon>Diabroticites</taxon>
        <taxon>Diabrotica</taxon>
    </lineage>
</organism>
<dbReference type="Pfam" id="PF14291">
    <property type="entry name" value="DUF4371"/>
    <property type="match status" value="1"/>
</dbReference>
<reference evidence="3" key="1">
    <citation type="submission" date="2025-05" db="UniProtKB">
        <authorList>
            <consortium name="EnsemblMetazoa"/>
        </authorList>
    </citation>
    <scope>IDENTIFICATION</scope>
</reference>
<dbReference type="InterPro" id="IPR052958">
    <property type="entry name" value="IFN-induced_PKR_regulator"/>
</dbReference>
<dbReference type="InterPro" id="IPR006580">
    <property type="entry name" value="Znf_TTF"/>
</dbReference>
<dbReference type="EnsemblMetazoa" id="XM_050660532.1">
    <property type="protein sequence ID" value="XP_050516489.1"/>
    <property type="gene ID" value="LOC126891355"/>
</dbReference>
<protein>
    <recommendedName>
        <fullName evidence="2">TTF-type domain-containing protein</fullName>
    </recommendedName>
</protein>
<dbReference type="Proteomes" id="UP001652700">
    <property type="component" value="Unplaced"/>
</dbReference>
<feature type="compositionally biased region" description="Polar residues" evidence="1">
    <location>
        <begin position="22"/>
        <end position="48"/>
    </location>
</feature>
<evidence type="ECO:0000313" key="4">
    <source>
        <dbReference type="Proteomes" id="UP001652700"/>
    </source>
</evidence>
<dbReference type="PANTHER" id="PTHR46289">
    <property type="entry name" value="52 KDA REPRESSOR OF THE INHIBITOR OF THE PROTEIN KINASE-LIKE PROTEIN-RELATED"/>
    <property type="match status" value="1"/>
</dbReference>
<evidence type="ECO:0000313" key="3">
    <source>
        <dbReference type="EnsemblMetazoa" id="XP_050516489.1"/>
    </source>
</evidence>
<name>A0ABM5L222_DIAVI</name>
<feature type="domain" description="TTF-type" evidence="2">
    <location>
        <begin position="109"/>
        <end position="197"/>
    </location>
</feature>
<proteinExistence type="predicted"/>
<evidence type="ECO:0000256" key="1">
    <source>
        <dbReference type="SAM" id="MobiDB-lite"/>
    </source>
</evidence>
<feature type="domain" description="TTF-type" evidence="2">
    <location>
        <begin position="578"/>
        <end position="662"/>
    </location>
</feature>
<evidence type="ECO:0000259" key="2">
    <source>
        <dbReference type="SMART" id="SM00597"/>
    </source>
</evidence>
<dbReference type="InterPro" id="IPR012337">
    <property type="entry name" value="RNaseH-like_sf"/>
</dbReference>
<dbReference type="SUPFAM" id="SSF53098">
    <property type="entry name" value="Ribonuclease H-like"/>
    <property type="match status" value="1"/>
</dbReference>
<accession>A0ABM5L222</accession>
<keyword evidence="4" id="KW-1185">Reference proteome</keyword>